<dbReference type="InterPro" id="IPR004568">
    <property type="entry name" value="Ppantetheine-prot_Trfase_dom"/>
</dbReference>
<dbReference type="HAMAP" id="MF_00101">
    <property type="entry name" value="AcpS"/>
    <property type="match status" value="1"/>
</dbReference>
<dbReference type="GO" id="GO:0008897">
    <property type="term" value="F:holo-[acyl-carrier-protein] synthase activity"/>
    <property type="evidence" value="ECO:0007669"/>
    <property type="project" value="UniProtKB-UniRule"/>
</dbReference>
<keyword evidence="6 8" id="KW-0443">Lipid metabolism</keyword>
<evidence type="ECO:0000256" key="6">
    <source>
        <dbReference type="ARBA" id="ARBA00023098"/>
    </source>
</evidence>
<dbReference type="InterPro" id="IPR008278">
    <property type="entry name" value="4-PPantetheinyl_Trfase_dom"/>
</dbReference>
<dbReference type="AlphaFoldDB" id="A0A9D1TNL0"/>
<feature type="binding site" evidence="8">
    <location>
        <position position="8"/>
    </location>
    <ligand>
        <name>Mg(2+)</name>
        <dbReference type="ChEBI" id="CHEBI:18420"/>
    </ligand>
</feature>
<gene>
    <name evidence="8 10" type="primary">acpS</name>
    <name evidence="10" type="ORF">IAB12_01995</name>
</gene>
<dbReference type="EC" id="2.7.8.7" evidence="8"/>
<accession>A0A9D1TNL0</accession>
<comment type="catalytic activity">
    <reaction evidence="8">
        <text>apo-[ACP] + CoA = holo-[ACP] + adenosine 3',5'-bisphosphate + H(+)</text>
        <dbReference type="Rhea" id="RHEA:12068"/>
        <dbReference type="Rhea" id="RHEA-COMP:9685"/>
        <dbReference type="Rhea" id="RHEA-COMP:9690"/>
        <dbReference type="ChEBI" id="CHEBI:15378"/>
        <dbReference type="ChEBI" id="CHEBI:29999"/>
        <dbReference type="ChEBI" id="CHEBI:57287"/>
        <dbReference type="ChEBI" id="CHEBI:58343"/>
        <dbReference type="ChEBI" id="CHEBI:64479"/>
        <dbReference type="EC" id="2.7.8.7"/>
    </reaction>
</comment>
<comment type="cofactor">
    <cofactor evidence="8">
        <name>Mg(2+)</name>
        <dbReference type="ChEBI" id="CHEBI:18420"/>
    </cofactor>
</comment>
<dbReference type="Proteomes" id="UP000823936">
    <property type="component" value="Unassembled WGS sequence"/>
</dbReference>
<keyword evidence="8" id="KW-0963">Cytoplasm</keyword>
<dbReference type="InterPro" id="IPR002582">
    <property type="entry name" value="ACPS"/>
</dbReference>
<keyword evidence="3 8" id="KW-0479">Metal-binding</keyword>
<organism evidence="10 11">
    <name type="scientific">Candidatus Ornithospirochaeta avicola</name>
    <dbReference type="NCBI Taxonomy" id="2840896"/>
    <lineage>
        <taxon>Bacteria</taxon>
        <taxon>Pseudomonadati</taxon>
        <taxon>Spirochaetota</taxon>
        <taxon>Spirochaetia</taxon>
        <taxon>Spirochaetales</taxon>
        <taxon>Spirochaetaceae</taxon>
        <taxon>Spirochaetaceae incertae sedis</taxon>
        <taxon>Candidatus Ornithospirochaeta</taxon>
    </lineage>
</organism>
<dbReference type="NCBIfam" id="TIGR00516">
    <property type="entry name" value="acpS"/>
    <property type="match status" value="1"/>
</dbReference>
<proteinExistence type="inferred from homology"/>
<protein>
    <recommendedName>
        <fullName evidence="8">Holo-[acyl-carrier-protein] synthase</fullName>
        <shortName evidence="8">Holo-ACP synthase</shortName>
        <ecNumber evidence="8">2.7.8.7</ecNumber>
    </recommendedName>
    <alternativeName>
        <fullName evidence="8">4'-phosphopantetheinyl transferase AcpS</fullName>
    </alternativeName>
</protein>
<keyword evidence="2 8" id="KW-0808">Transferase</keyword>
<comment type="subcellular location">
    <subcellularLocation>
        <location evidence="8">Cytoplasm</location>
    </subcellularLocation>
</comment>
<reference evidence="10" key="2">
    <citation type="submission" date="2021-04" db="EMBL/GenBank/DDBJ databases">
        <authorList>
            <person name="Gilroy R."/>
        </authorList>
    </citation>
    <scope>NUCLEOTIDE SEQUENCE</scope>
    <source>
        <strain evidence="10">Gambia11-129</strain>
    </source>
</reference>
<evidence type="ECO:0000313" key="10">
    <source>
        <dbReference type="EMBL" id="HIV98535.1"/>
    </source>
</evidence>
<keyword evidence="7 8" id="KW-0275">Fatty acid biosynthesis</keyword>
<feature type="domain" description="4'-phosphopantetheinyl transferase" evidence="9">
    <location>
        <begin position="4"/>
        <end position="110"/>
    </location>
</feature>
<evidence type="ECO:0000259" key="9">
    <source>
        <dbReference type="Pfam" id="PF01648"/>
    </source>
</evidence>
<keyword evidence="1 8" id="KW-0444">Lipid biosynthesis</keyword>
<dbReference type="SUPFAM" id="SSF56214">
    <property type="entry name" value="4'-phosphopantetheinyl transferase"/>
    <property type="match status" value="1"/>
</dbReference>
<dbReference type="Gene3D" id="3.90.470.20">
    <property type="entry name" value="4'-phosphopantetheinyl transferase domain"/>
    <property type="match status" value="1"/>
</dbReference>
<dbReference type="NCBIfam" id="TIGR00556">
    <property type="entry name" value="pantethn_trn"/>
    <property type="match status" value="1"/>
</dbReference>
<evidence type="ECO:0000256" key="1">
    <source>
        <dbReference type="ARBA" id="ARBA00022516"/>
    </source>
</evidence>
<dbReference type="EMBL" id="DXHU01000006">
    <property type="protein sequence ID" value="HIV98535.1"/>
    <property type="molecule type" value="Genomic_DNA"/>
</dbReference>
<evidence type="ECO:0000256" key="8">
    <source>
        <dbReference type="HAMAP-Rule" id="MF_00101"/>
    </source>
</evidence>
<keyword evidence="4 8" id="KW-0276">Fatty acid metabolism</keyword>
<evidence type="ECO:0000256" key="2">
    <source>
        <dbReference type="ARBA" id="ARBA00022679"/>
    </source>
</evidence>
<dbReference type="InterPro" id="IPR037143">
    <property type="entry name" value="4-PPantetheinyl_Trfase_dom_sf"/>
</dbReference>
<dbReference type="GO" id="GO:0000287">
    <property type="term" value="F:magnesium ion binding"/>
    <property type="evidence" value="ECO:0007669"/>
    <property type="project" value="UniProtKB-UniRule"/>
</dbReference>
<evidence type="ECO:0000313" key="11">
    <source>
        <dbReference type="Proteomes" id="UP000823936"/>
    </source>
</evidence>
<sequence length="117" mass="13096">MIKAVGTDIAKNSRFDNLNEGVLRKIFTQSELDEAGRRSDASAFFSSRFAAKEAFVKALGKGFKAIKANMIEIRENEDGMPYIVTLSDVLNRDERVFLSISHEEEYSVAMVVIDGKE</sequence>
<comment type="similarity">
    <text evidence="8">Belongs to the P-Pant transferase superfamily. AcpS family.</text>
</comment>
<reference evidence="10" key="1">
    <citation type="journal article" date="2021" name="PeerJ">
        <title>Extensive microbial diversity within the chicken gut microbiome revealed by metagenomics and culture.</title>
        <authorList>
            <person name="Gilroy R."/>
            <person name="Ravi A."/>
            <person name="Getino M."/>
            <person name="Pursley I."/>
            <person name="Horton D.L."/>
            <person name="Alikhan N.F."/>
            <person name="Baker D."/>
            <person name="Gharbi K."/>
            <person name="Hall N."/>
            <person name="Watson M."/>
            <person name="Adriaenssens E.M."/>
            <person name="Foster-Nyarko E."/>
            <person name="Jarju S."/>
            <person name="Secka A."/>
            <person name="Antonio M."/>
            <person name="Oren A."/>
            <person name="Chaudhuri R.R."/>
            <person name="La Ragione R."/>
            <person name="Hildebrand F."/>
            <person name="Pallen M.J."/>
        </authorList>
    </citation>
    <scope>NUCLEOTIDE SEQUENCE</scope>
    <source>
        <strain evidence="10">Gambia11-129</strain>
    </source>
</reference>
<dbReference type="GO" id="GO:0006633">
    <property type="term" value="P:fatty acid biosynthetic process"/>
    <property type="evidence" value="ECO:0007669"/>
    <property type="project" value="UniProtKB-UniRule"/>
</dbReference>
<feature type="binding site" evidence="8">
    <location>
        <position position="53"/>
    </location>
    <ligand>
        <name>Mg(2+)</name>
        <dbReference type="ChEBI" id="CHEBI:18420"/>
    </ligand>
</feature>
<evidence type="ECO:0000256" key="5">
    <source>
        <dbReference type="ARBA" id="ARBA00022842"/>
    </source>
</evidence>
<comment type="function">
    <text evidence="8">Transfers the 4'-phosphopantetheine moiety from coenzyme A to a Ser of acyl-carrier-protein.</text>
</comment>
<dbReference type="GO" id="GO:0005737">
    <property type="term" value="C:cytoplasm"/>
    <property type="evidence" value="ECO:0007669"/>
    <property type="project" value="UniProtKB-SubCell"/>
</dbReference>
<evidence type="ECO:0000256" key="7">
    <source>
        <dbReference type="ARBA" id="ARBA00023160"/>
    </source>
</evidence>
<dbReference type="Pfam" id="PF01648">
    <property type="entry name" value="ACPS"/>
    <property type="match status" value="1"/>
</dbReference>
<name>A0A9D1TNL0_9SPIO</name>
<keyword evidence="5 8" id="KW-0460">Magnesium</keyword>
<evidence type="ECO:0000256" key="3">
    <source>
        <dbReference type="ARBA" id="ARBA00022723"/>
    </source>
</evidence>
<comment type="caution">
    <text evidence="10">The sequence shown here is derived from an EMBL/GenBank/DDBJ whole genome shotgun (WGS) entry which is preliminary data.</text>
</comment>
<evidence type="ECO:0000256" key="4">
    <source>
        <dbReference type="ARBA" id="ARBA00022832"/>
    </source>
</evidence>